<keyword evidence="4" id="KW-0396">Initiation factor</keyword>
<protein>
    <recommendedName>
        <fullName evidence="6">Translation initiation factor eIF2B subunit gamma</fullName>
    </recommendedName>
    <alternativeName>
        <fullName evidence="7">eIF2B GDP-GTP exchange factor subunit gamma</fullName>
    </alternativeName>
</protein>
<dbReference type="GO" id="GO:0005829">
    <property type="term" value="C:cytosol"/>
    <property type="evidence" value="ECO:0007669"/>
    <property type="project" value="UniProtKB-SubCell"/>
</dbReference>
<dbReference type="GO" id="GO:0002183">
    <property type="term" value="P:cytoplasmic translational initiation"/>
    <property type="evidence" value="ECO:0007669"/>
    <property type="project" value="TreeGrafter"/>
</dbReference>
<feature type="domain" description="Nucleotidyl transferase" evidence="11">
    <location>
        <begin position="29"/>
        <end position="177"/>
    </location>
</feature>
<dbReference type="SUPFAM" id="SSF53448">
    <property type="entry name" value="Nucleotide-diphospho-sugar transferases"/>
    <property type="match status" value="1"/>
</dbReference>
<evidence type="ECO:0000313" key="14">
    <source>
        <dbReference type="Proteomes" id="UP000559027"/>
    </source>
</evidence>
<dbReference type="GO" id="GO:0005085">
    <property type="term" value="F:guanyl-nucleotide exchange factor activity"/>
    <property type="evidence" value="ECO:0007669"/>
    <property type="project" value="TreeGrafter"/>
</dbReference>
<evidence type="ECO:0000256" key="1">
    <source>
        <dbReference type="ARBA" id="ARBA00004514"/>
    </source>
</evidence>
<evidence type="ECO:0000256" key="10">
    <source>
        <dbReference type="SAM" id="MobiDB-lite"/>
    </source>
</evidence>
<dbReference type="OrthoDB" id="1733332at2759"/>
<evidence type="ECO:0000256" key="3">
    <source>
        <dbReference type="ARBA" id="ARBA00022490"/>
    </source>
</evidence>
<proteinExistence type="inferred from homology"/>
<dbReference type="PANTHER" id="PTHR45989">
    <property type="entry name" value="TRANSLATION INITIATION FACTOR EIF-2B SUBUNIT GAMMA"/>
    <property type="match status" value="1"/>
</dbReference>
<comment type="caution">
    <text evidence="13">The sequence shown here is derived from an EMBL/GenBank/DDBJ whole genome shotgun (WGS) entry which is preliminary data.</text>
</comment>
<dbReference type="GO" id="GO:0005851">
    <property type="term" value="C:eukaryotic translation initiation factor 2B complex"/>
    <property type="evidence" value="ECO:0007669"/>
    <property type="project" value="TreeGrafter"/>
</dbReference>
<name>A0A8H5D8P3_9AGAR</name>
<evidence type="ECO:0000256" key="2">
    <source>
        <dbReference type="ARBA" id="ARBA00007878"/>
    </source>
</evidence>
<comment type="similarity">
    <text evidence="2">Belongs to the eIF-2B gamma/epsilon subunits family.</text>
</comment>
<dbReference type="InterPro" id="IPR051960">
    <property type="entry name" value="eIF2B_gamma"/>
</dbReference>
<evidence type="ECO:0000256" key="7">
    <source>
        <dbReference type="ARBA" id="ARBA00044229"/>
    </source>
</evidence>
<dbReference type="PANTHER" id="PTHR45989:SF1">
    <property type="entry name" value="TRANSLATION INITIATION FACTOR EIF-2B SUBUNIT GAMMA"/>
    <property type="match status" value="1"/>
</dbReference>
<dbReference type="AlphaFoldDB" id="A0A8H5D8P3"/>
<evidence type="ECO:0000256" key="5">
    <source>
        <dbReference type="ARBA" id="ARBA00022917"/>
    </source>
</evidence>
<comment type="subcellular location">
    <subcellularLocation>
        <location evidence="1">Cytoplasm</location>
        <location evidence="1">Cytosol</location>
    </subcellularLocation>
</comment>
<accession>A0A8H5D8P3</accession>
<keyword evidence="5" id="KW-0648">Protein biosynthesis</keyword>
<gene>
    <name evidence="13" type="ORF">D9756_005210</name>
</gene>
<evidence type="ECO:0000259" key="12">
    <source>
        <dbReference type="Pfam" id="PF25084"/>
    </source>
</evidence>
<evidence type="ECO:0000256" key="6">
    <source>
        <dbReference type="ARBA" id="ARBA00044196"/>
    </source>
</evidence>
<dbReference type="Gene3D" id="3.90.550.10">
    <property type="entry name" value="Spore Coat Polysaccharide Biosynthesis Protein SpsA, Chain A"/>
    <property type="match status" value="1"/>
</dbReference>
<dbReference type="InterPro" id="IPR005835">
    <property type="entry name" value="NTP_transferase_dom"/>
</dbReference>
<comment type="function">
    <text evidence="8">Acts as a component of the translation initiation factor 2B (eIF2B) complex, which catalyzes the exchange of GDP for GTP on the eukaryotic initiation factor 2 (eIF2) complex gamma subunit. Its guanine nucleotide exchange factor activity is repressed when bound to eIF2 complex phosphorylated on the alpha subunit, thereby limiting the amount of methionyl-initiator methionine tRNA available to the ribosome and consequently global translation is repressed.</text>
</comment>
<dbReference type="CDD" id="cd04652">
    <property type="entry name" value="LbH_eIF2B_gamma_C"/>
    <property type="match status" value="1"/>
</dbReference>
<dbReference type="InterPro" id="IPR029044">
    <property type="entry name" value="Nucleotide-diphossugar_trans"/>
</dbReference>
<evidence type="ECO:0000313" key="13">
    <source>
        <dbReference type="EMBL" id="KAF5354706.1"/>
    </source>
</evidence>
<keyword evidence="14" id="KW-1185">Reference proteome</keyword>
<feature type="region of interest" description="Disordered" evidence="10">
    <location>
        <begin position="484"/>
        <end position="511"/>
    </location>
</feature>
<reference evidence="13 14" key="1">
    <citation type="journal article" date="2020" name="ISME J.">
        <title>Uncovering the hidden diversity of litter-decomposition mechanisms in mushroom-forming fungi.</title>
        <authorList>
            <person name="Floudas D."/>
            <person name="Bentzer J."/>
            <person name="Ahren D."/>
            <person name="Johansson T."/>
            <person name="Persson P."/>
            <person name="Tunlid A."/>
        </authorList>
    </citation>
    <scope>NUCLEOTIDE SEQUENCE [LARGE SCALE GENOMIC DNA]</scope>
    <source>
        <strain evidence="13 14">CBS 146.42</strain>
    </source>
</reference>
<dbReference type="InterPro" id="IPR056764">
    <property type="entry name" value="LbH_EIF2B3/5"/>
</dbReference>
<dbReference type="CDD" id="cd04198">
    <property type="entry name" value="eIF-2B_gamma_N"/>
    <property type="match status" value="1"/>
</dbReference>
<feature type="domain" description="EIF2B subunit epsilon/gamma LbH" evidence="12">
    <location>
        <begin position="386"/>
        <end position="470"/>
    </location>
</feature>
<evidence type="ECO:0000259" key="11">
    <source>
        <dbReference type="Pfam" id="PF00483"/>
    </source>
</evidence>
<dbReference type="EMBL" id="JAACJO010000008">
    <property type="protein sequence ID" value="KAF5354706.1"/>
    <property type="molecule type" value="Genomic_DNA"/>
</dbReference>
<evidence type="ECO:0000256" key="9">
    <source>
        <dbReference type="ARBA" id="ARBA00046432"/>
    </source>
</evidence>
<dbReference type="Gene3D" id="2.160.10.10">
    <property type="entry name" value="Hexapeptide repeat proteins"/>
    <property type="match status" value="1"/>
</dbReference>
<dbReference type="Pfam" id="PF00483">
    <property type="entry name" value="NTP_transferase"/>
    <property type="match status" value="1"/>
</dbReference>
<organism evidence="13 14">
    <name type="scientific">Leucocoprinus leucothites</name>
    <dbReference type="NCBI Taxonomy" id="201217"/>
    <lineage>
        <taxon>Eukaryota</taxon>
        <taxon>Fungi</taxon>
        <taxon>Dikarya</taxon>
        <taxon>Basidiomycota</taxon>
        <taxon>Agaricomycotina</taxon>
        <taxon>Agaricomycetes</taxon>
        <taxon>Agaricomycetidae</taxon>
        <taxon>Agaricales</taxon>
        <taxon>Agaricineae</taxon>
        <taxon>Agaricaceae</taxon>
        <taxon>Leucocoprinus</taxon>
    </lineage>
</organism>
<dbReference type="Proteomes" id="UP000559027">
    <property type="component" value="Unassembled WGS sequence"/>
</dbReference>
<keyword evidence="3" id="KW-0963">Cytoplasm</keyword>
<sequence>MENESPHSRAQEMDLETVKQDLVSREFLAVVLAGFGNELQPLTGDYGEEPSPKALLPVANKPMIEYLLSWIEQSGIKDVLLICPAIHRPALYHHIHSDVSSSNLNVDLQTYDETVESSVGTCTLLRHFTHRIKEDFVLLSCDFIAPPSLPLSTLLNQFRADSGSNGSIATTCWYATNSPEKASSPEEWGPAAPPMSIVWDDASGTLLHIDTADDLDQNPDDLELRMSLLSKARPRYPRVRLSSNFQDSHIYVCRHSILDAILEKKSLESFREEFLPWLCKVQYQKLKRKKYGHVLYPEAYAQSSQTTALQHSTLLTFGATDNSVLSPASETEAEVTASLKVGIVLHRADTGFAIRVHDLHSYVEVNRRSLSTANYTLPTDPKNRALIDQKALISTDTIIGDSTKVSERTVIKKSIIGRHCIIGRMVTIVGCILLDHCVIEDGAKIDGSVLGKNTKIGSRALLTRCVTQAGYEVRAGDSVKNEKLEASDWTAAGEITESDGDTSSENESNGA</sequence>
<comment type="subunit">
    <text evidence="9">Component of the translation initiation factor 2B (eIF2B) complex which is a heterodecamer of two sets of five different subunits: alpha, beta, gamma, delta and epsilon. Subunits alpha, beta and delta comprise a regulatory subcomplex and subunits epsilon and gamma comprise a catalytic subcomplex. Within the complex, the hexameric regulatory complex resides at the center, with the two heterodimeric catalytic subcomplexes bound on opposite sides.</text>
</comment>
<dbReference type="Pfam" id="PF25084">
    <property type="entry name" value="LbH_EIF2B"/>
    <property type="match status" value="1"/>
</dbReference>
<evidence type="ECO:0000256" key="8">
    <source>
        <dbReference type="ARBA" id="ARBA00045373"/>
    </source>
</evidence>
<evidence type="ECO:0000256" key="4">
    <source>
        <dbReference type="ARBA" id="ARBA00022540"/>
    </source>
</evidence>
<dbReference type="GO" id="GO:0003743">
    <property type="term" value="F:translation initiation factor activity"/>
    <property type="evidence" value="ECO:0007669"/>
    <property type="project" value="UniProtKB-KW"/>
</dbReference>